<feature type="compositionally biased region" description="Polar residues" evidence="1">
    <location>
        <begin position="1"/>
        <end position="14"/>
    </location>
</feature>
<feature type="compositionally biased region" description="Polar residues" evidence="1">
    <location>
        <begin position="86"/>
        <end position="95"/>
    </location>
</feature>
<dbReference type="OrthoDB" id="1681423at2759"/>
<name>A0A200QHE9_MACCD</name>
<feature type="compositionally biased region" description="Basic and acidic residues" evidence="1">
    <location>
        <begin position="15"/>
        <end position="35"/>
    </location>
</feature>
<feature type="region of interest" description="Disordered" evidence="1">
    <location>
        <begin position="636"/>
        <end position="663"/>
    </location>
</feature>
<accession>A0A200QHE9</accession>
<gene>
    <name evidence="2" type="ORF">BVC80_1751g37</name>
</gene>
<proteinExistence type="predicted"/>
<feature type="compositionally biased region" description="Basic and acidic residues" evidence="1">
    <location>
        <begin position="153"/>
        <end position="168"/>
    </location>
</feature>
<evidence type="ECO:0000313" key="3">
    <source>
        <dbReference type="Proteomes" id="UP000195402"/>
    </source>
</evidence>
<feature type="compositionally biased region" description="Basic and acidic residues" evidence="1">
    <location>
        <begin position="96"/>
        <end position="119"/>
    </location>
</feature>
<comment type="caution">
    <text evidence="2">The sequence shown here is derived from an EMBL/GenBank/DDBJ whole genome shotgun (WGS) entry which is preliminary data.</text>
</comment>
<feature type="compositionally biased region" description="Basic and acidic residues" evidence="1">
    <location>
        <begin position="48"/>
        <end position="67"/>
    </location>
</feature>
<feature type="region of interest" description="Disordered" evidence="1">
    <location>
        <begin position="1"/>
        <end position="168"/>
    </location>
</feature>
<evidence type="ECO:0000313" key="2">
    <source>
        <dbReference type="EMBL" id="OVA09884.1"/>
    </source>
</evidence>
<feature type="compositionally biased region" description="Basic and acidic residues" evidence="1">
    <location>
        <begin position="478"/>
        <end position="494"/>
    </location>
</feature>
<dbReference type="InParanoid" id="A0A200QHE9"/>
<keyword evidence="3" id="KW-1185">Reference proteome</keyword>
<dbReference type="Proteomes" id="UP000195402">
    <property type="component" value="Unassembled WGS sequence"/>
</dbReference>
<organism evidence="2 3">
    <name type="scientific">Macleaya cordata</name>
    <name type="common">Five-seeded plume-poppy</name>
    <name type="synonym">Bocconia cordata</name>
    <dbReference type="NCBI Taxonomy" id="56857"/>
    <lineage>
        <taxon>Eukaryota</taxon>
        <taxon>Viridiplantae</taxon>
        <taxon>Streptophyta</taxon>
        <taxon>Embryophyta</taxon>
        <taxon>Tracheophyta</taxon>
        <taxon>Spermatophyta</taxon>
        <taxon>Magnoliopsida</taxon>
        <taxon>Ranunculales</taxon>
        <taxon>Papaveraceae</taxon>
        <taxon>Papaveroideae</taxon>
        <taxon>Macleaya</taxon>
    </lineage>
</organism>
<dbReference type="EMBL" id="MVGT01002043">
    <property type="protein sequence ID" value="OVA09884.1"/>
    <property type="molecule type" value="Genomic_DNA"/>
</dbReference>
<sequence length="680" mass="75561">MGNEMGNNNVSGLQEQDKTDVEAPNKSQDFHEKDTGLNSEEPSGVSDSHVEKESSDIREPVKSKVEASDGTSKAPLVSEDTDSASEKNPSGTSDHQIQKETSIRKEGEESKKSSTRDTESMESVSQPDEPSMEDDNELQGSKEGILGSNGSHVTEKKEQKLHDISTIEVAKSRDDTLIEKEMESQKGNNDEHITETSNGVEVGKTITLLNDAEKGDKEQQFVRLNSFRKDFKDLETKEVSSTESLESFQVKTSVSNPKHIIPAEDTKVVENGTEIEEKEFIHKTFPLSNCSVEESKADKMDIGQNEFMKTGTDHEQNKGSEVDASFNSGIMRESQIDDSNVIENGYQVNFPDYKTSLVCENNCMDLEKEEKFFEISTTTASTDANTNKEKVEAEMMGKADDHDKVEREIVKSDLSPNQIDSEFLTIETSTQLEEVGISMDRSQVNESTRDLTDSTFGHDSNKVFGTAKDNEGSNTGQKQEDLNTKFDVKAESSFHAENGIAHTEDPVMGSRKQDSKNNPLLHQTVSVEAKQSAESFTTESNSESLKINAEVTEVSSYDFLQLDATSGDSDRTPLLNQVKTSKSDVIGRNPILETEFVALEPEERSVEKQVIALERTSTEKLKAPLLNFMKEENHVIESPKKQEKIGANKEIIDTSPPERKKQKPKYSLFSNCMCCTAVIQ</sequence>
<dbReference type="AlphaFoldDB" id="A0A200QHE9"/>
<feature type="compositionally biased region" description="Basic and acidic residues" evidence="1">
    <location>
        <begin position="636"/>
        <end position="659"/>
    </location>
</feature>
<evidence type="ECO:0000256" key="1">
    <source>
        <dbReference type="SAM" id="MobiDB-lite"/>
    </source>
</evidence>
<reference evidence="2 3" key="1">
    <citation type="journal article" date="2017" name="Mol. Plant">
        <title>The Genome of Medicinal Plant Macleaya cordata Provides New Insights into Benzylisoquinoline Alkaloids Metabolism.</title>
        <authorList>
            <person name="Liu X."/>
            <person name="Liu Y."/>
            <person name="Huang P."/>
            <person name="Ma Y."/>
            <person name="Qing Z."/>
            <person name="Tang Q."/>
            <person name="Cao H."/>
            <person name="Cheng P."/>
            <person name="Zheng Y."/>
            <person name="Yuan Z."/>
            <person name="Zhou Y."/>
            <person name="Liu J."/>
            <person name="Tang Z."/>
            <person name="Zhuo Y."/>
            <person name="Zhang Y."/>
            <person name="Yu L."/>
            <person name="Huang J."/>
            <person name="Yang P."/>
            <person name="Peng Q."/>
            <person name="Zhang J."/>
            <person name="Jiang W."/>
            <person name="Zhang Z."/>
            <person name="Lin K."/>
            <person name="Ro D.K."/>
            <person name="Chen X."/>
            <person name="Xiong X."/>
            <person name="Shang Y."/>
            <person name="Huang S."/>
            <person name="Zeng J."/>
        </authorList>
    </citation>
    <scope>NUCLEOTIDE SEQUENCE [LARGE SCALE GENOMIC DNA]</scope>
    <source>
        <strain evidence="3">cv. BLH2017</strain>
        <tissue evidence="2">Root</tissue>
    </source>
</reference>
<protein>
    <submittedName>
        <fullName evidence="2">Uncharacterized protein</fullName>
    </submittedName>
</protein>
<feature type="region of interest" description="Disordered" evidence="1">
    <location>
        <begin position="436"/>
        <end position="517"/>
    </location>
</feature>
<dbReference type="STRING" id="56857.A0A200QHE9"/>
<dbReference type="OMA" id="PMTSISM"/>